<proteinExistence type="predicted"/>
<protein>
    <submittedName>
        <fullName evidence="1">Uncharacterized protein</fullName>
    </submittedName>
</protein>
<evidence type="ECO:0000313" key="1">
    <source>
        <dbReference type="EMBL" id="CAK9202318.1"/>
    </source>
</evidence>
<gene>
    <name evidence="1" type="ORF">CSSPTR1EN2_LOCUS6347</name>
</gene>
<dbReference type="Proteomes" id="UP001497512">
    <property type="component" value="Chromosome 13"/>
</dbReference>
<name>A0ABP0TTV8_9BRYO</name>
<accession>A0ABP0TTV8</accession>
<organism evidence="1 2">
    <name type="scientific">Sphagnum troendelagicum</name>
    <dbReference type="NCBI Taxonomy" id="128251"/>
    <lineage>
        <taxon>Eukaryota</taxon>
        <taxon>Viridiplantae</taxon>
        <taxon>Streptophyta</taxon>
        <taxon>Embryophyta</taxon>
        <taxon>Bryophyta</taxon>
        <taxon>Sphagnophytina</taxon>
        <taxon>Sphagnopsida</taxon>
        <taxon>Sphagnales</taxon>
        <taxon>Sphagnaceae</taxon>
        <taxon>Sphagnum</taxon>
    </lineage>
</organism>
<evidence type="ECO:0000313" key="2">
    <source>
        <dbReference type="Proteomes" id="UP001497512"/>
    </source>
</evidence>
<sequence length="124" mass="13350">MVVDWGGGCSIGSTSAAIITLFNDCYGPHMLVTVMAQPNNNSEILYEGTPPIGDLMDVDIYDAQSVIGCFSIPTDQLEINIVLEGGAHVLTQDYLVLKGHHHRVGIIGYLTDNEGTIQSALFQL</sequence>
<dbReference type="EMBL" id="OZ019905">
    <property type="protein sequence ID" value="CAK9202318.1"/>
    <property type="molecule type" value="Genomic_DNA"/>
</dbReference>
<reference evidence="1" key="1">
    <citation type="submission" date="2024-02" db="EMBL/GenBank/DDBJ databases">
        <authorList>
            <consortium name="ELIXIR-Norway"/>
            <consortium name="Elixir Norway"/>
        </authorList>
    </citation>
    <scope>NUCLEOTIDE SEQUENCE</scope>
</reference>
<keyword evidence="2" id="KW-1185">Reference proteome</keyword>